<evidence type="ECO:0000256" key="2">
    <source>
        <dbReference type="SAM" id="Phobius"/>
    </source>
</evidence>
<accession>A0A0B5D9S2</accession>
<feature type="region of interest" description="Disordered" evidence="1">
    <location>
        <begin position="795"/>
        <end position="848"/>
    </location>
</feature>
<name>A0A0B5D9S2_9CORY</name>
<keyword evidence="2" id="KW-0472">Membrane</keyword>
<protein>
    <recommendedName>
        <fullName evidence="4">VWFA domain-containing protein</fullName>
    </recommendedName>
</protein>
<sequence length="848" mass="87804">MKTTPALRLLAATATTALAVGLAAPGTAQDLSPRAQDSLDDFGSCLATTKRADILFVLDESGSLSGQGATAPTDPEHVRVEATRDLVRQFQTLAEDLDADINVKLAGFGQHYRSDPAVYGGWTSVQGGVEKLSSQIDGFRDRANDGYTTYGAAFDGMLQEFARHSDAGACKATLFFTDGMLTVEGPPEADAAARAAVCAEGSPVGMLRRADIRLFSVGLIPTDSDTPEELLRNISEEDSCVPGTTANGAFFNAGTDAAALFSAFRNIIPAPGSAGATQGIHEPFPFVLDDTVAPVRISAQPTSRFDAATITPVLTAPDGQTLDLVPGEHQLGDTTVTVTGVDSLPGMFDGTMTLNDGGTWAGRWQLGYRVDGDAPGDYAASVQISPGLHLRVAELAEGGHTGLASTDHLHVSLLRASGEQAVLAGTADLTAVLTAPDGTETVLGAPQSIAGGTAVVPLDAVDRPLTGELTLRADITTQGVDDAPGTPLTPIQVTHGITVTPVNMPRIPGEINVDLEERDTTFTIPVSGPGAVWIEEGELAGGDSLLPAGVDSLQLSSPHNSAATALQLAEGESGELEVTVSTPALADGPVSLLPILHLISAEGDADEAVSVPLNGSMRAPVSAPVFGLALGLALLLALLIPLGLLYLLKYLTGTIPRNPGLHALAVPVQTENGRLLRTDTGGDFRVTYDEIINSTPRLVHNGRSLTAAGRPLQVALGWNPFGPARVSLPGAAVTDRGDTTLPLAVHNHWYAEATPGAADHGHIILLVDEFITRDKLDALVSEIAAEGPDRLRRALDLTDEEPPAPDTPTSPTTPTGEGWGAPSPTRDTGWGPDTGQAPGWGPPTGHTP</sequence>
<evidence type="ECO:0000256" key="1">
    <source>
        <dbReference type="SAM" id="MobiDB-lite"/>
    </source>
</evidence>
<dbReference type="HOGENOM" id="CLU_011847_0_0_11"/>
<dbReference type="CDD" id="cd00198">
    <property type="entry name" value="vWFA"/>
    <property type="match status" value="1"/>
</dbReference>
<dbReference type="KEGG" id="chm:B842_09490"/>
<evidence type="ECO:0000256" key="3">
    <source>
        <dbReference type="SAM" id="SignalP"/>
    </source>
</evidence>
<keyword evidence="3" id="KW-0732">Signal</keyword>
<evidence type="ECO:0000313" key="6">
    <source>
        <dbReference type="Proteomes" id="UP000031524"/>
    </source>
</evidence>
<dbReference type="InterPro" id="IPR002035">
    <property type="entry name" value="VWF_A"/>
</dbReference>
<reference evidence="5 6" key="1">
    <citation type="submission" date="2013-04" db="EMBL/GenBank/DDBJ databases">
        <title>Complete genome sequence of Corynebacterium humireducens DSM 45392(T), isolated from a wastewater-fed microbial fuel cell.</title>
        <authorList>
            <person name="Ruckert C."/>
            <person name="Albersmeier A."/>
            <person name="Kalinowski J."/>
        </authorList>
    </citation>
    <scope>NUCLEOTIDE SEQUENCE [LARGE SCALE GENOMIC DNA]</scope>
    <source>
        <strain evidence="6">MFC-5</strain>
    </source>
</reference>
<proteinExistence type="predicted"/>
<dbReference type="RefSeq" id="WP_052437870.1">
    <property type="nucleotide sequence ID" value="NZ_BCSU01000009.1"/>
</dbReference>
<feature type="chain" id="PRO_5038740877" description="VWFA domain-containing protein" evidence="3">
    <location>
        <begin position="20"/>
        <end position="848"/>
    </location>
</feature>
<keyword evidence="6" id="KW-1185">Reference proteome</keyword>
<dbReference type="OrthoDB" id="4424690at2"/>
<dbReference type="EMBL" id="CP005286">
    <property type="protein sequence ID" value="AJE33747.1"/>
    <property type="molecule type" value="Genomic_DNA"/>
</dbReference>
<feature type="transmembrane region" description="Helical" evidence="2">
    <location>
        <begin position="625"/>
        <end position="648"/>
    </location>
</feature>
<evidence type="ECO:0000313" key="5">
    <source>
        <dbReference type="EMBL" id="AJE33747.1"/>
    </source>
</evidence>
<dbReference type="SUPFAM" id="SSF53300">
    <property type="entry name" value="vWA-like"/>
    <property type="match status" value="1"/>
</dbReference>
<feature type="domain" description="VWFA" evidence="4">
    <location>
        <begin position="53"/>
        <end position="267"/>
    </location>
</feature>
<keyword evidence="2" id="KW-0812">Transmembrane</keyword>
<dbReference type="AlphaFoldDB" id="A0A0B5D9S2"/>
<dbReference type="Gene3D" id="3.40.50.410">
    <property type="entry name" value="von Willebrand factor, type A domain"/>
    <property type="match status" value="1"/>
</dbReference>
<feature type="signal peptide" evidence="3">
    <location>
        <begin position="1"/>
        <end position="19"/>
    </location>
</feature>
<keyword evidence="2" id="KW-1133">Transmembrane helix</keyword>
<evidence type="ECO:0000259" key="4">
    <source>
        <dbReference type="PROSITE" id="PS50234"/>
    </source>
</evidence>
<gene>
    <name evidence="5" type="ORF">B842_09490</name>
</gene>
<dbReference type="InterPro" id="IPR036465">
    <property type="entry name" value="vWFA_dom_sf"/>
</dbReference>
<dbReference type="STRING" id="1223515.B842_09490"/>
<dbReference type="Proteomes" id="UP000031524">
    <property type="component" value="Chromosome"/>
</dbReference>
<dbReference type="Pfam" id="PF00092">
    <property type="entry name" value="VWA"/>
    <property type="match status" value="1"/>
</dbReference>
<organism evidence="5 6">
    <name type="scientific">Corynebacterium humireducens NBRC 106098 = DSM 45392</name>
    <dbReference type="NCBI Taxonomy" id="1223515"/>
    <lineage>
        <taxon>Bacteria</taxon>
        <taxon>Bacillati</taxon>
        <taxon>Actinomycetota</taxon>
        <taxon>Actinomycetes</taxon>
        <taxon>Mycobacteriales</taxon>
        <taxon>Corynebacteriaceae</taxon>
        <taxon>Corynebacterium</taxon>
    </lineage>
</organism>
<dbReference type="PROSITE" id="PS50234">
    <property type="entry name" value="VWFA"/>
    <property type="match status" value="1"/>
</dbReference>